<dbReference type="AlphaFoldDB" id="A0A225WRC2"/>
<accession>A0A225WRC2</accession>
<evidence type="ECO:0000256" key="1">
    <source>
        <dbReference type="SAM" id="MobiDB-lite"/>
    </source>
</evidence>
<evidence type="ECO:0000313" key="2">
    <source>
        <dbReference type="EMBL" id="OWZ20193.1"/>
    </source>
</evidence>
<protein>
    <submittedName>
        <fullName evidence="2">Uncharacterized protein</fullName>
    </submittedName>
</protein>
<comment type="caution">
    <text evidence="2">The sequence shown here is derived from an EMBL/GenBank/DDBJ whole genome shotgun (WGS) entry which is preliminary data.</text>
</comment>
<evidence type="ECO:0000313" key="3">
    <source>
        <dbReference type="Proteomes" id="UP000198211"/>
    </source>
</evidence>
<proteinExistence type="predicted"/>
<dbReference type="EMBL" id="NBNE01000351">
    <property type="protein sequence ID" value="OWZ20193.1"/>
    <property type="molecule type" value="Genomic_DNA"/>
</dbReference>
<sequence>MHGQPKAKMVPHLIRCPQVPNDVRLEWLKAPSDTKHPPISTHSSSAPVPASETESGAAENVEMADPPAPVRPPERPGSYPQSHSQHLEVLRIKANVAKFKAKAMEAKYQAMAMEAEFMAEKMAARVKLQGMGIPEVEIDQLIE</sequence>
<organism evidence="2 3">
    <name type="scientific">Phytophthora megakarya</name>
    <dbReference type="NCBI Taxonomy" id="4795"/>
    <lineage>
        <taxon>Eukaryota</taxon>
        <taxon>Sar</taxon>
        <taxon>Stramenopiles</taxon>
        <taxon>Oomycota</taxon>
        <taxon>Peronosporomycetes</taxon>
        <taxon>Peronosporales</taxon>
        <taxon>Peronosporaceae</taxon>
        <taxon>Phytophthora</taxon>
    </lineage>
</organism>
<keyword evidence="3" id="KW-1185">Reference proteome</keyword>
<feature type="region of interest" description="Disordered" evidence="1">
    <location>
        <begin position="29"/>
        <end position="86"/>
    </location>
</feature>
<reference evidence="3" key="1">
    <citation type="submission" date="2017-03" db="EMBL/GenBank/DDBJ databases">
        <title>Phytopthora megakarya and P. palmivora, two closely related causual agents of cacao black pod achieved similar genome size and gene model numbers by different mechanisms.</title>
        <authorList>
            <person name="Ali S."/>
            <person name="Shao J."/>
            <person name="Larry D.J."/>
            <person name="Kronmiller B."/>
            <person name="Shen D."/>
            <person name="Strem M.D."/>
            <person name="Melnick R.L."/>
            <person name="Guiltinan M.J."/>
            <person name="Tyler B.M."/>
            <person name="Meinhardt L.W."/>
            <person name="Bailey B.A."/>
        </authorList>
    </citation>
    <scope>NUCLEOTIDE SEQUENCE [LARGE SCALE GENOMIC DNA]</scope>
    <source>
        <strain evidence="3">zdho120</strain>
    </source>
</reference>
<name>A0A225WRC2_9STRA</name>
<gene>
    <name evidence="2" type="ORF">PHMEG_0005427</name>
</gene>
<dbReference type="Proteomes" id="UP000198211">
    <property type="component" value="Unassembled WGS sequence"/>
</dbReference>